<gene>
    <name evidence="2" type="ORF">AV530_010174</name>
</gene>
<evidence type="ECO:0000256" key="1">
    <source>
        <dbReference type="SAM" id="MobiDB-lite"/>
    </source>
</evidence>
<comment type="caution">
    <text evidence="2">The sequence shown here is derived from an EMBL/GenBank/DDBJ whole genome shotgun (WGS) entry which is preliminary data.</text>
</comment>
<proteinExistence type="predicted"/>
<keyword evidence="3" id="KW-1185">Reference proteome</keyword>
<protein>
    <submittedName>
        <fullName evidence="2">Uncharacterized protein</fullName>
    </submittedName>
</protein>
<evidence type="ECO:0000313" key="2">
    <source>
        <dbReference type="EMBL" id="OPJ79549.1"/>
    </source>
</evidence>
<dbReference type="Proteomes" id="UP000190648">
    <property type="component" value="Unassembled WGS sequence"/>
</dbReference>
<feature type="compositionally biased region" description="Polar residues" evidence="1">
    <location>
        <begin position="42"/>
        <end position="57"/>
    </location>
</feature>
<dbReference type="AlphaFoldDB" id="A0A1V4K507"/>
<name>A0A1V4K507_PATFA</name>
<feature type="region of interest" description="Disordered" evidence="1">
    <location>
        <begin position="19"/>
        <end position="73"/>
    </location>
</feature>
<dbReference type="EMBL" id="LSYS01004445">
    <property type="protein sequence ID" value="OPJ79549.1"/>
    <property type="molecule type" value="Genomic_DNA"/>
</dbReference>
<accession>A0A1V4K507</accession>
<organism evidence="2 3">
    <name type="scientific">Patagioenas fasciata monilis</name>
    <dbReference type="NCBI Taxonomy" id="372326"/>
    <lineage>
        <taxon>Eukaryota</taxon>
        <taxon>Metazoa</taxon>
        <taxon>Chordata</taxon>
        <taxon>Craniata</taxon>
        <taxon>Vertebrata</taxon>
        <taxon>Euteleostomi</taxon>
        <taxon>Archelosauria</taxon>
        <taxon>Archosauria</taxon>
        <taxon>Dinosauria</taxon>
        <taxon>Saurischia</taxon>
        <taxon>Theropoda</taxon>
        <taxon>Coelurosauria</taxon>
        <taxon>Aves</taxon>
        <taxon>Neognathae</taxon>
        <taxon>Neoaves</taxon>
        <taxon>Columbimorphae</taxon>
        <taxon>Columbiformes</taxon>
        <taxon>Columbidae</taxon>
        <taxon>Patagioenas</taxon>
    </lineage>
</organism>
<reference evidence="2 3" key="1">
    <citation type="submission" date="2016-02" db="EMBL/GenBank/DDBJ databases">
        <title>Band-tailed pigeon sequencing and assembly.</title>
        <authorList>
            <person name="Soares A.E."/>
            <person name="Novak B.J."/>
            <person name="Rice E.S."/>
            <person name="O'Connell B."/>
            <person name="Chang D."/>
            <person name="Weber S."/>
            <person name="Shapiro B."/>
        </authorList>
    </citation>
    <scope>NUCLEOTIDE SEQUENCE [LARGE SCALE GENOMIC DNA]</scope>
    <source>
        <strain evidence="2">BTP2013</strain>
        <tissue evidence="2">Blood</tissue>
    </source>
</reference>
<sequence length="73" mass="7668">MPSRLRPCRSITDAQVVAEPLCGQQRGSQKQGRPGGRAAQVPQMSSEGRSRTPTSSSREGEAAMGAGEPSVAW</sequence>
<evidence type="ECO:0000313" key="3">
    <source>
        <dbReference type="Proteomes" id="UP000190648"/>
    </source>
</evidence>